<keyword evidence="4" id="KW-0418">Kinase</keyword>
<dbReference type="EMBL" id="CCXZ01000157">
    <property type="protein sequence ID" value="CEG17139.1"/>
    <property type="molecule type" value="Genomic_DNA"/>
</dbReference>
<evidence type="ECO:0000313" key="5">
    <source>
        <dbReference type="Proteomes" id="UP000052230"/>
    </source>
</evidence>
<keyword evidence="1" id="KW-0812">Transmembrane</keyword>
<evidence type="ECO:0000313" key="3">
    <source>
        <dbReference type="EMBL" id="CEG17139.1"/>
    </source>
</evidence>
<evidence type="ECO:0000259" key="2">
    <source>
        <dbReference type="Pfam" id="PF06580"/>
    </source>
</evidence>
<feature type="transmembrane region" description="Helical" evidence="1">
    <location>
        <begin position="18"/>
        <end position="37"/>
    </location>
</feature>
<keyword evidence="1" id="KW-0472">Membrane</keyword>
<feature type="transmembrane region" description="Helical" evidence="1">
    <location>
        <begin position="43"/>
        <end position="67"/>
    </location>
</feature>
<feature type="transmembrane region" description="Helical" evidence="1">
    <location>
        <begin position="122"/>
        <end position="139"/>
    </location>
</feature>
<dbReference type="KEGG" id="xcf:J172_02842"/>
<gene>
    <name evidence="4" type="ORF">GUH15_12685</name>
    <name evidence="3" type="ORF">XAC3562_610008</name>
</gene>
<dbReference type="KEGG" id="xcw:J162_02837"/>
<dbReference type="Pfam" id="PF06580">
    <property type="entry name" value="His_kinase"/>
    <property type="match status" value="1"/>
</dbReference>
<feature type="domain" description="Signal transduction histidine kinase internal region" evidence="2">
    <location>
        <begin position="152"/>
        <end position="228"/>
    </location>
</feature>
<reference evidence="4" key="2">
    <citation type="submission" date="2020-01" db="EMBL/GenBank/DDBJ databases">
        <authorList>
            <person name="Richard D."/>
        </authorList>
    </citation>
    <scope>NUCLEOTIDE SEQUENCE</scope>
    <source>
        <strain evidence="4">JP541</strain>
    </source>
</reference>
<name>A0A0U5BUM6_XANCI</name>
<accession>A0A0U5BUM6</accession>
<dbReference type="KEGG" id="xcm:J164_02834"/>
<comment type="caution">
    <text evidence="3">The sequence shown here is derived from an EMBL/GenBank/DDBJ whole genome shotgun (WGS) entry which is preliminary data.</text>
</comment>
<dbReference type="KEGG" id="xcn:J169_02849"/>
<keyword evidence="5" id="KW-1185">Reference proteome</keyword>
<dbReference type="SUPFAM" id="SSF55874">
    <property type="entry name" value="ATPase domain of HSP90 chaperone/DNA topoisomerase II/histidine kinase"/>
    <property type="match status" value="1"/>
</dbReference>
<protein>
    <submittedName>
        <fullName evidence="3">Alginate biosynthesis protein</fullName>
    </submittedName>
    <submittedName>
        <fullName evidence="4">Sensor histidine kinase</fullName>
    </submittedName>
</protein>
<organism evidence="3 5">
    <name type="scientific">Xanthomonas citri pv. citri</name>
    <dbReference type="NCBI Taxonomy" id="611301"/>
    <lineage>
        <taxon>Bacteria</taxon>
        <taxon>Pseudomonadati</taxon>
        <taxon>Pseudomonadota</taxon>
        <taxon>Gammaproteobacteria</taxon>
        <taxon>Lysobacterales</taxon>
        <taxon>Lysobacteraceae</taxon>
        <taxon>Xanthomonas</taxon>
    </lineage>
</organism>
<dbReference type="PATRIC" id="fig|434928.28.peg.2913"/>
<dbReference type="InterPro" id="IPR050640">
    <property type="entry name" value="Bact_2-comp_sensor_kinase"/>
</dbReference>
<dbReference type="KEGG" id="xcr:J163_02834"/>
<sequence>MPTATGESFLQALWDSRTLVCVVLVAEAIAAALSLAPGTQIGWISFGITSFMTQWTALLTLAGLYVFRHHLRNARPVMIAKVTLALLLIAAALVLFIAMAVVGGAWSMGTRNWLELLLRTEGIALTVGLLGMWAFHTHWRARQYAIRAKQFELEALRARIQPHFLFNTLNTGAALVRLNPARAERLLMDLAELFRATLAGPEHILLSKELDIAKHYLDIEQIRFGERLSIVWKVPDEIPPVTVPSLSIQPLVENAIRHGVELRSEVSQIVVEVRQTSETIVVEVSNPLPPDKTTARTGHQVGLAAVRARLHDLDSRMGLQTTTQGNQFLATLHAPLAEIPSR</sequence>
<dbReference type="InterPro" id="IPR010559">
    <property type="entry name" value="Sig_transdc_His_kin_internal"/>
</dbReference>
<reference evidence="3 5" key="1">
    <citation type="submission" date="2014-09" db="EMBL/GenBank/DDBJ databases">
        <authorList>
            <person name="Regsiter A."/>
        </authorList>
    </citation>
    <scope>NUCLEOTIDE SEQUENCE [LARGE SCALE GENOMIC DNA]</scope>
</reference>
<dbReference type="InterPro" id="IPR036890">
    <property type="entry name" value="HATPase_C_sf"/>
</dbReference>
<keyword evidence="1" id="KW-1133">Transmembrane helix</keyword>
<dbReference type="PANTHER" id="PTHR34220">
    <property type="entry name" value="SENSOR HISTIDINE KINASE YPDA"/>
    <property type="match status" value="1"/>
</dbReference>
<dbReference type="RefSeq" id="WP_011051758.1">
    <property type="nucleotide sequence ID" value="NZ_CAVLHM010000044.1"/>
</dbReference>
<dbReference type="KEGG" id="xcu:J159_02834"/>
<dbReference type="Proteomes" id="UP000052230">
    <property type="component" value="Unassembled WGS sequence"/>
</dbReference>
<proteinExistence type="predicted"/>
<evidence type="ECO:0000313" key="4">
    <source>
        <dbReference type="EMBL" id="MBD4336897.1"/>
    </source>
</evidence>
<dbReference type="EMBL" id="JAABFR010000945">
    <property type="protein sequence ID" value="MBD4336897.1"/>
    <property type="molecule type" value="Genomic_DNA"/>
</dbReference>
<dbReference type="GO" id="GO:0016020">
    <property type="term" value="C:membrane"/>
    <property type="evidence" value="ECO:0007669"/>
    <property type="project" value="InterPro"/>
</dbReference>
<dbReference type="OMA" id="WVYFGLA"/>
<dbReference type="Gene3D" id="3.30.565.10">
    <property type="entry name" value="Histidine kinase-like ATPase, C-terminal domain"/>
    <property type="match status" value="1"/>
</dbReference>
<dbReference type="GO" id="GO:0000155">
    <property type="term" value="F:phosphorelay sensor kinase activity"/>
    <property type="evidence" value="ECO:0007669"/>
    <property type="project" value="InterPro"/>
</dbReference>
<evidence type="ECO:0000256" key="1">
    <source>
        <dbReference type="SAM" id="Phobius"/>
    </source>
</evidence>
<feature type="transmembrane region" description="Helical" evidence="1">
    <location>
        <begin position="79"/>
        <end position="102"/>
    </location>
</feature>
<dbReference type="GeneID" id="66911760"/>
<dbReference type="Proteomes" id="UP000653002">
    <property type="component" value="Unassembled WGS sequence"/>
</dbReference>
<keyword evidence="4" id="KW-0808">Transferase</keyword>
<dbReference type="AlphaFoldDB" id="A0A0U5BUM6"/>
<dbReference type="PANTHER" id="PTHR34220:SF7">
    <property type="entry name" value="SENSOR HISTIDINE KINASE YPDA"/>
    <property type="match status" value="1"/>
</dbReference>